<dbReference type="RefSeq" id="WP_052325836.1">
    <property type="nucleotide sequence ID" value="NZ_JTCM02000013.1"/>
</dbReference>
<dbReference type="Proteomes" id="UP000031549">
    <property type="component" value="Unassembled WGS sequence"/>
</dbReference>
<evidence type="ECO:0000313" key="1">
    <source>
        <dbReference type="EMBL" id="NEU72747.1"/>
    </source>
</evidence>
<organism evidence="1 2">
    <name type="scientific">Hassallia byssoidea VB512170</name>
    <dbReference type="NCBI Taxonomy" id="1304833"/>
    <lineage>
        <taxon>Bacteria</taxon>
        <taxon>Bacillati</taxon>
        <taxon>Cyanobacteriota</taxon>
        <taxon>Cyanophyceae</taxon>
        <taxon>Nostocales</taxon>
        <taxon>Tolypothrichaceae</taxon>
        <taxon>Hassallia</taxon>
    </lineage>
</organism>
<accession>A0A846H552</accession>
<name>A0A846H552_9CYAN</name>
<protein>
    <submittedName>
        <fullName evidence="1">Uncharacterized protein</fullName>
    </submittedName>
</protein>
<comment type="caution">
    <text evidence="1">The sequence shown here is derived from an EMBL/GenBank/DDBJ whole genome shotgun (WGS) entry which is preliminary data.</text>
</comment>
<evidence type="ECO:0000313" key="2">
    <source>
        <dbReference type="Proteomes" id="UP000031549"/>
    </source>
</evidence>
<sequence>MFWEIFALHISIEKNPDNAVSRRHICYLVSDLQAFQKYLQAYGVEIILDQQPIPGRDSEALLPRADRFFLRDR</sequence>
<gene>
    <name evidence="1" type="ORF">PI95_009230</name>
</gene>
<reference evidence="1 2" key="1">
    <citation type="journal article" date="2015" name="Genome Announc.">
        <title>Draft Genome Sequence of Cyanobacterium Hassallia byssoidea Strain VB512170, Isolated from Monuments in India.</title>
        <authorList>
            <person name="Singh D."/>
            <person name="Chandrababunaidu M.M."/>
            <person name="Panda A."/>
            <person name="Sen D."/>
            <person name="Bhattacharyya S."/>
            <person name="Adhikary S.P."/>
            <person name="Tripathy S."/>
        </authorList>
    </citation>
    <scope>NUCLEOTIDE SEQUENCE [LARGE SCALE GENOMIC DNA]</scope>
    <source>
        <strain evidence="1 2">VB512170</strain>
    </source>
</reference>
<dbReference type="EMBL" id="JTCM02000013">
    <property type="protein sequence ID" value="NEU72747.1"/>
    <property type="molecule type" value="Genomic_DNA"/>
</dbReference>
<dbReference type="AlphaFoldDB" id="A0A846H552"/>
<dbReference type="InterPro" id="IPR029068">
    <property type="entry name" value="Glyas_Bleomycin-R_OHBP_Dase"/>
</dbReference>
<dbReference type="Gene3D" id="3.10.180.10">
    <property type="entry name" value="2,3-Dihydroxybiphenyl 1,2-Dioxygenase, domain 1"/>
    <property type="match status" value="1"/>
</dbReference>
<proteinExistence type="predicted"/>
<keyword evidence="2" id="KW-1185">Reference proteome</keyword>
<dbReference type="SUPFAM" id="SSF54593">
    <property type="entry name" value="Glyoxalase/Bleomycin resistance protein/Dihydroxybiphenyl dioxygenase"/>
    <property type="match status" value="1"/>
</dbReference>